<comment type="caution">
    <text evidence="1">The sequence shown here is derived from an EMBL/GenBank/DDBJ whole genome shotgun (WGS) entry which is preliminary data.</text>
</comment>
<protein>
    <submittedName>
        <fullName evidence="1">Uncharacterized protein</fullName>
    </submittedName>
</protein>
<dbReference type="EMBL" id="DRBS01000193">
    <property type="protein sequence ID" value="HDD44202.1"/>
    <property type="molecule type" value="Genomic_DNA"/>
</dbReference>
<dbReference type="Proteomes" id="UP000886289">
    <property type="component" value="Unassembled WGS sequence"/>
</dbReference>
<organism evidence="1">
    <name type="scientific">Desulfofervidus auxilii</name>
    <dbReference type="NCBI Taxonomy" id="1621989"/>
    <lineage>
        <taxon>Bacteria</taxon>
        <taxon>Pseudomonadati</taxon>
        <taxon>Thermodesulfobacteriota</taxon>
        <taxon>Candidatus Desulfofervidia</taxon>
        <taxon>Candidatus Desulfofervidales</taxon>
        <taxon>Candidatus Desulfofervidaceae</taxon>
        <taxon>Candidatus Desulfofervidus</taxon>
    </lineage>
</organism>
<sequence length="111" mass="13304">MKLPVTKTYDEKLWLLYEESDIRKACSIDCEQEQIEECLELMRVLECDCTTCFMNLCNIIKAVPEYKFLKKNCFYCRHFKVKYAKGKVFYLCNGKEIKPKDNCEKFELKNL</sequence>
<reference evidence="1" key="1">
    <citation type="journal article" date="2020" name="mSystems">
        <title>Genome- and Community-Level Interaction Insights into Carbon Utilization and Element Cycling Functions of Hydrothermarchaeota in Hydrothermal Sediment.</title>
        <authorList>
            <person name="Zhou Z."/>
            <person name="Liu Y."/>
            <person name="Xu W."/>
            <person name="Pan J."/>
            <person name="Luo Z.H."/>
            <person name="Li M."/>
        </authorList>
    </citation>
    <scope>NUCLEOTIDE SEQUENCE [LARGE SCALE GENOMIC DNA]</scope>
    <source>
        <strain evidence="1">HyVt-233</strain>
    </source>
</reference>
<accession>A0A7C0U2T7</accession>
<dbReference type="AlphaFoldDB" id="A0A7C0U2T7"/>
<proteinExistence type="predicted"/>
<gene>
    <name evidence="1" type="ORF">ENG63_05005</name>
</gene>
<name>A0A7C0U2T7_DESA2</name>
<evidence type="ECO:0000313" key="1">
    <source>
        <dbReference type="EMBL" id="HDD44202.1"/>
    </source>
</evidence>